<dbReference type="NCBIfam" id="NF047843">
    <property type="entry name" value="MST_Rv0443"/>
    <property type="match status" value="1"/>
</dbReference>
<name>A0A255E9Z7_9ACTN</name>
<dbReference type="Gene3D" id="1.20.120.450">
    <property type="entry name" value="dinb family like domain"/>
    <property type="match status" value="1"/>
</dbReference>
<comment type="caution">
    <text evidence="1">The sequence shown here is derived from an EMBL/GenBank/DDBJ whole genome shotgun (WGS) entry which is preliminary data.</text>
</comment>
<evidence type="ECO:0000313" key="1">
    <source>
        <dbReference type="EMBL" id="OYN88100.1"/>
    </source>
</evidence>
<proteinExistence type="predicted"/>
<reference evidence="1 2" key="1">
    <citation type="submission" date="2017-07" db="EMBL/GenBank/DDBJ databases">
        <title>Draft whole genome sequences of clinical Proprionibacteriaceae strains.</title>
        <authorList>
            <person name="Bernier A.-M."/>
            <person name="Bernard K."/>
            <person name="Domingo M.-C."/>
        </authorList>
    </citation>
    <scope>NUCLEOTIDE SEQUENCE [LARGE SCALE GENOMIC DNA]</scope>
    <source>
        <strain evidence="1 2">NML 160184</strain>
    </source>
</reference>
<dbReference type="RefSeq" id="WP_094450417.1">
    <property type="nucleotide sequence ID" value="NZ_NMVI01000014.1"/>
</dbReference>
<dbReference type="Proteomes" id="UP000216533">
    <property type="component" value="Unassembled WGS sequence"/>
</dbReference>
<organism evidence="1 2">
    <name type="scientific">Parenemella sanctibonifatiensis</name>
    <dbReference type="NCBI Taxonomy" id="2016505"/>
    <lineage>
        <taxon>Bacteria</taxon>
        <taxon>Bacillati</taxon>
        <taxon>Actinomycetota</taxon>
        <taxon>Actinomycetes</taxon>
        <taxon>Propionibacteriales</taxon>
        <taxon>Propionibacteriaceae</taxon>
        <taxon>Parenemella</taxon>
    </lineage>
</organism>
<dbReference type="Pfam" id="PF04978">
    <property type="entry name" value="MST"/>
    <property type="match status" value="1"/>
</dbReference>
<dbReference type="AlphaFoldDB" id="A0A255E9Z7"/>
<evidence type="ECO:0008006" key="3">
    <source>
        <dbReference type="Google" id="ProtNLM"/>
    </source>
</evidence>
<sequence>MDLTALFLDFHSRPHEAFAAAIDGLAADQLNHQPTPTTNSITWLAWHAAREEDAQLAVLAGTEEVWHTGGWQQRFGLDLPADAMGYGHSPEEVAKVTVTDPGLLTGYLEATAAATRDYIAKLGADDWDAVIDTNWDPPVTLGVRLVSIVDDAAQHAGQAAYLRGLLG</sequence>
<dbReference type="SUPFAM" id="SSF109854">
    <property type="entry name" value="DinB/YfiT-like putative metalloenzymes"/>
    <property type="match status" value="1"/>
</dbReference>
<evidence type="ECO:0000313" key="2">
    <source>
        <dbReference type="Proteomes" id="UP000216533"/>
    </source>
</evidence>
<protein>
    <recommendedName>
        <fullName evidence="3">DUF664 domain-containing protein</fullName>
    </recommendedName>
</protein>
<gene>
    <name evidence="1" type="ORF">CGZ92_05395</name>
</gene>
<dbReference type="InterPro" id="IPR007061">
    <property type="entry name" value="MST-like"/>
</dbReference>
<dbReference type="InterPro" id="IPR034660">
    <property type="entry name" value="DinB/YfiT-like"/>
</dbReference>
<accession>A0A255E9Z7</accession>
<dbReference type="EMBL" id="NMVI01000014">
    <property type="protein sequence ID" value="OYN88100.1"/>
    <property type="molecule type" value="Genomic_DNA"/>
</dbReference>